<dbReference type="PANTHER" id="PTHR11552:SF147">
    <property type="entry name" value="CHOLINE DEHYDROGENASE, MITOCHONDRIAL"/>
    <property type="match status" value="1"/>
</dbReference>
<dbReference type="Pfam" id="PF05199">
    <property type="entry name" value="GMC_oxred_C"/>
    <property type="match status" value="1"/>
</dbReference>
<dbReference type="OrthoDB" id="269227at2759"/>
<dbReference type="GO" id="GO:0050660">
    <property type="term" value="F:flavin adenine dinucleotide binding"/>
    <property type="evidence" value="ECO:0007669"/>
    <property type="project" value="InterPro"/>
</dbReference>
<dbReference type="InterPro" id="IPR007867">
    <property type="entry name" value="GMC_OxRtase_C"/>
</dbReference>
<evidence type="ECO:0000256" key="3">
    <source>
        <dbReference type="ARBA" id="ARBA00022630"/>
    </source>
</evidence>
<dbReference type="GO" id="GO:0016614">
    <property type="term" value="F:oxidoreductase activity, acting on CH-OH group of donors"/>
    <property type="evidence" value="ECO:0007669"/>
    <property type="project" value="InterPro"/>
</dbReference>
<reference evidence="9" key="2">
    <citation type="submission" date="2022-10" db="EMBL/GenBank/DDBJ databases">
        <authorList>
            <consortium name="ENA_rothamsted_submissions"/>
            <consortium name="culmorum"/>
            <person name="King R."/>
        </authorList>
    </citation>
    <scope>NUCLEOTIDE SEQUENCE</scope>
</reference>
<dbReference type="PROSITE" id="PS00624">
    <property type="entry name" value="GMC_OXRED_2"/>
    <property type="match status" value="1"/>
</dbReference>
<dbReference type="Proteomes" id="UP001153714">
    <property type="component" value="Chromosome 3"/>
</dbReference>
<dbReference type="InterPro" id="IPR000172">
    <property type="entry name" value="GMC_OxRdtase_N"/>
</dbReference>
<dbReference type="Pfam" id="PF00732">
    <property type="entry name" value="GMC_oxred_N"/>
    <property type="match status" value="1"/>
</dbReference>
<comment type="cofactor">
    <cofactor evidence="1 5">
        <name>FAD</name>
        <dbReference type="ChEBI" id="CHEBI:57692"/>
    </cofactor>
</comment>
<evidence type="ECO:0000256" key="2">
    <source>
        <dbReference type="ARBA" id="ARBA00010790"/>
    </source>
</evidence>
<dbReference type="PIRSF" id="PIRSF000137">
    <property type="entry name" value="Alcohol_oxidase"/>
    <property type="match status" value="1"/>
</dbReference>
<comment type="similarity">
    <text evidence="2 6">Belongs to the GMC oxidoreductase family.</text>
</comment>
<dbReference type="InterPro" id="IPR036188">
    <property type="entry name" value="FAD/NAD-bd_sf"/>
</dbReference>
<dbReference type="Gene3D" id="3.50.50.60">
    <property type="entry name" value="FAD/NAD(P)-binding domain"/>
    <property type="match status" value="1"/>
</dbReference>
<dbReference type="Gene3D" id="3.30.560.10">
    <property type="entry name" value="Glucose Oxidase, domain 3"/>
    <property type="match status" value="1"/>
</dbReference>
<evidence type="ECO:0000259" key="8">
    <source>
        <dbReference type="PROSITE" id="PS00624"/>
    </source>
</evidence>
<organism evidence="9 10">
    <name type="scientific">Diatraea saccharalis</name>
    <name type="common">sugarcane borer</name>
    <dbReference type="NCBI Taxonomy" id="40085"/>
    <lineage>
        <taxon>Eukaryota</taxon>
        <taxon>Metazoa</taxon>
        <taxon>Ecdysozoa</taxon>
        <taxon>Arthropoda</taxon>
        <taxon>Hexapoda</taxon>
        <taxon>Insecta</taxon>
        <taxon>Pterygota</taxon>
        <taxon>Neoptera</taxon>
        <taxon>Endopterygota</taxon>
        <taxon>Lepidoptera</taxon>
        <taxon>Glossata</taxon>
        <taxon>Ditrysia</taxon>
        <taxon>Pyraloidea</taxon>
        <taxon>Crambidae</taxon>
        <taxon>Crambinae</taxon>
        <taxon>Diatraea</taxon>
    </lineage>
</organism>
<keyword evidence="10" id="KW-1185">Reference proteome</keyword>
<evidence type="ECO:0000256" key="6">
    <source>
        <dbReference type="RuleBase" id="RU003968"/>
    </source>
</evidence>
<evidence type="ECO:0000259" key="7">
    <source>
        <dbReference type="PROSITE" id="PS00623"/>
    </source>
</evidence>
<protein>
    <recommendedName>
        <fullName evidence="7 8">Glucose-methanol-choline oxidoreductase N-terminal domain-containing protein</fullName>
    </recommendedName>
</protein>
<evidence type="ECO:0000313" key="10">
    <source>
        <dbReference type="Proteomes" id="UP001153714"/>
    </source>
</evidence>
<evidence type="ECO:0000256" key="1">
    <source>
        <dbReference type="ARBA" id="ARBA00001974"/>
    </source>
</evidence>
<feature type="domain" description="Glucose-methanol-choline oxidoreductase N-terminal" evidence="8">
    <location>
        <begin position="209"/>
        <end position="223"/>
    </location>
</feature>
<dbReference type="EMBL" id="OU893334">
    <property type="protein sequence ID" value="CAG9791390.1"/>
    <property type="molecule type" value="Genomic_DNA"/>
</dbReference>
<feature type="binding site" evidence="5">
    <location>
        <position position="172"/>
    </location>
    <ligand>
        <name>FAD</name>
        <dbReference type="ChEBI" id="CHEBI:57692"/>
    </ligand>
</feature>
<accession>A0A9N9WFY2</accession>
<feature type="domain" description="Glucose-methanol-choline oxidoreductase N-terminal" evidence="7">
    <location>
        <begin position="31"/>
        <end position="54"/>
    </location>
</feature>
<dbReference type="AlphaFoldDB" id="A0A9N9WFY2"/>
<dbReference type="InterPro" id="IPR012132">
    <property type="entry name" value="GMC_OxRdtase"/>
</dbReference>
<proteinExistence type="inferred from homology"/>
<keyword evidence="4 5" id="KW-0274">FAD</keyword>
<evidence type="ECO:0000256" key="4">
    <source>
        <dbReference type="ARBA" id="ARBA00022827"/>
    </source>
</evidence>
<reference evidence="9" key="1">
    <citation type="submission" date="2021-12" db="EMBL/GenBank/DDBJ databases">
        <authorList>
            <person name="King R."/>
        </authorList>
    </citation>
    <scope>NUCLEOTIDE SEQUENCE</scope>
</reference>
<dbReference type="SUPFAM" id="SSF51905">
    <property type="entry name" value="FAD/NAD(P)-binding domain"/>
    <property type="match status" value="1"/>
</dbReference>
<dbReference type="PANTHER" id="PTHR11552">
    <property type="entry name" value="GLUCOSE-METHANOL-CHOLINE GMC OXIDOREDUCTASE"/>
    <property type="match status" value="1"/>
</dbReference>
<dbReference type="PROSITE" id="PS00623">
    <property type="entry name" value="GMC_OXRED_1"/>
    <property type="match status" value="1"/>
</dbReference>
<gene>
    <name evidence="9" type="ORF">DIATSA_LOCUS9006</name>
</gene>
<evidence type="ECO:0000256" key="5">
    <source>
        <dbReference type="PIRSR" id="PIRSR000137-2"/>
    </source>
</evidence>
<keyword evidence="3 6" id="KW-0285">Flavoprotein</keyword>
<evidence type="ECO:0000313" key="9">
    <source>
        <dbReference type="EMBL" id="CAG9791390.1"/>
    </source>
</evidence>
<dbReference type="SUPFAM" id="SSF54373">
    <property type="entry name" value="FAD-linked reductases, C-terminal domain"/>
    <property type="match status" value="1"/>
</dbReference>
<sequence length="525" mass="60099">MGTSEDWGYKTEPQYEACRGYKNRRCAWPRGKTLGGSSSINAMFYVRGNKYDYQEWADQGNYGWSYDDVLPYFKKSENYSGDSTEDTRKYHGSNGYLHVENDENMDNLEKLILNAVNELGIPILDDVNAYSQMGVSKSWMTIKEGMRHSTARAFLSPIKHRRNLHVVKNGYVTKLIFIPNTNKVTGVLISKDGKEVIVNAKKEVIVSAGAINTPQLLLLSGIGPSKQLKYLNINVKSDLPVGQNLQDHLFVPFYYTLPGIGNTTTLNNFATEFVRYITTRKGTLSDTSPHRIITFYNTTDNRSSNPDVQFHYLVFPPSLYNVIDILKHHDLSEEIQEKYRKINDVNFIIVVYCTVLQPKSKGKVILKSKDPYEYPLIYANYFDDPEDMTTLINGFKQHVAKLGETNTLKNSGFKLEWLDIDECKEYKKGSYEHLECYCRQMTFSLYHPVSTARMGPIDDKNSVVDPDLRVKNIKNLRVIDASIMPNIVRGNTNAPTIMIGEKGADLIKEFWLPSQYLYELPRSEF</sequence>
<name>A0A9N9WFY2_9NEOP</name>